<accession>A0AAD8Y9X3</accession>
<evidence type="ECO:0000256" key="1">
    <source>
        <dbReference type="ARBA" id="ARBA00004245"/>
    </source>
</evidence>
<dbReference type="PANTHER" id="PTHR40412">
    <property type="entry name" value="SF-ASSEMBLIN"/>
    <property type="match status" value="1"/>
</dbReference>
<dbReference type="PANTHER" id="PTHR40412:SF1">
    <property type="entry name" value="SF-ASSEMBLIN"/>
    <property type="match status" value="1"/>
</dbReference>
<dbReference type="EMBL" id="JATAAI010000012">
    <property type="protein sequence ID" value="KAK1741715.1"/>
    <property type="molecule type" value="Genomic_DNA"/>
</dbReference>
<evidence type="ECO:0000256" key="6">
    <source>
        <dbReference type="ARBA" id="ARBA00023212"/>
    </source>
</evidence>
<feature type="region of interest" description="Disordered" evidence="7">
    <location>
        <begin position="1"/>
        <end position="33"/>
    </location>
</feature>
<name>A0AAD8Y9X3_9STRA</name>
<evidence type="ECO:0000256" key="7">
    <source>
        <dbReference type="SAM" id="MobiDB-lite"/>
    </source>
</evidence>
<evidence type="ECO:0000313" key="9">
    <source>
        <dbReference type="Proteomes" id="UP001224775"/>
    </source>
</evidence>
<gene>
    <name evidence="8" type="ORF">QTG54_007288</name>
</gene>
<dbReference type="GO" id="GO:0005200">
    <property type="term" value="F:structural constituent of cytoskeleton"/>
    <property type="evidence" value="ECO:0007669"/>
    <property type="project" value="InterPro"/>
</dbReference>
<protein>
    <submittedName>
        <fullName evidence="8">SF-assemblin/beta-giardin family protein</fullName>
    </submittedName>
</protein>
<evidence type="ECO:0000313" key="8">
    <source>
        <dbReference type="EMBL" id="KAK1741715.1"/>
    </source>
</evidence>
<comment type="similarity">
    <text evidence="2">Belongs to the SF-assemblin family.</text>
</comment>
<proteinExistence type="inferred from homology"/>
<evidence type="ECO:0000256" key="2">
    <source>
        <dbReference type="ARBA" id="ARBA00005678"/>
    </source>
</evidence>
<keyword evidence="5" id="KW-0175">Coiled coil</keyword>
<comment type="subcellular location">
    <subcellularLocation>
        <location evidence="1">Cytoplasm</location>
        <location evidence="1">Cytoskeleton</location>
    </subcellularLocation>
</comment>
<dbReference type="AlphaFoldDB" id="A0AAD8Y9X3"/>
<dbReference type="InterPro" id="IPR008374">
    <property type="entry name" value="SF_assemblin/giardin_b"/>
</dbReference>
<evidence type="ECO:0000256" key="4">
    <source>
        <dbReference type="ARBA" id="ARBA00022701"/>
    </source>
</evidence>
<keyword evidence="9" id="KW-1185">Reference proteome</keyword>
<reference evidence="8" key="1">
    <citation type="submission" date="2023-06" db="EMBL/GenBank/DDBJ databases">
        <title>Survivors Of The Sea: Transcriptome response of Skeletonema marinoi to long-term dormancy.</title>
        <authorList>
            <person name="Pinder M.I.M."/>
            <person name="Kourtchenko O."/>
            <person name="Robertson E.K."/>
            <person name="Larsson T."/>
            <person name="Maumus F."/>
            <person name="Osuna-Cruz C.M."/>
            <person name="Vancaester E."/>
            <person name="Stenow R."/>
            <person name="Vandepoele K."/>
            <person name="Ploug H."/>
            <person name="Bruchert V."/>
            <person name="Godhe A."/>
            <person name="Topel M."/>
        </authorList>
    </citation>
    <scope>NUCLEOTIDE SEQUENCE</scope>
    <source>
        <strain evidence="8">R05AC</strain>
    </source>
</reference>
<sequence length="277" mass="32137">MAEWTPNRHGGTPNNRGRGDNNAIVEDRPMSPAKKKLSHMVLGDGGFESLMKERSAHRREKEEQSLAQVMIQLTAAERALSTETQRRIESTHAIQKSCTQKIMEMEDNFQRILDERTQRMEERLVSVQEKVEELAVKFDEEREIVPAAMERTGQELLDMVSTFQQELADERNDRLNREGRILAQMDTHASEIISSIEHETNQREQIANNLQERIATNEHLRAQNERDIQDRIQNELSELRGMIDREKQERKMEDDDIVIALNEYTKQLQSSLSVISS</sequence>
<keyword evidence="3" id="KW-0963">Cytoplasm</keyword>
<organism evidence="8 9">
    <name type="scientific">Skeletonema marinoi</name>
    <dbReference type="NCBI Taxonomy" id="267567"/>
    <lineage>
        <taxon>Eukaryota</taxon>
        <taxon>Sar</taxon>
        <taxon>Stramenopiles</taxon>
        <taxon>Ochrophyta</taxon>
        <taxon>Bacillariophyta</taxon>
        <taxon>Coscinodiscophyceae</taxon>
        <taxon>Thalassiosirophycidae</taxon>
        <taxon>Thalassiosirales</taxon>
        <taxon>Skeletonemataceae</taxon>
        <taxon>Skeletonema</taxon>
        <taxon>Skeletonema marinoi-dohrnii complex</taxon>
    </lineage>
</organism>
<evidence type="ECO:0000256" key="5">
    <source>
        <dbReference type="ARBA" id="ARBA00023054"/>
    </source>
</evidence>
<evidence type="ECO:0000256" key="3">
    <source>
        <dbReference type="ARBA" id="ARBA00022490"/>
    </source>
</evidence>
<dbReference type="Pfam" id="PF06705">
    <property type="entry name" value="SF-assemblin"/>
    <property type="match status" value="1"/>
</dbReference>
<keyword evidence="6" id="KW-0206">Cytoskeleton</keyword>
<dbReference type="GO" id="GO:0005874">
    <property type="term" value="C:microtubule"/>
    <property type="evidence" value="ECO:0007669"/>
    <property type="project" value="UniProtKB-KW"/>
</dbReference>
<dbReference type="PRINTS" id="PR01799">
    <property type="entry name" value="SFASSEMBLIN"/>
</dbReference>
<keyword evidence="4" id="KW-0493">Microtubule</keyword>
<comment type="caution">
    <text evidence="8">The sequence shown here is derived from an EMBL/GenBank/DDBJ whole genome shotgun (WGS) entry which is preliminary data.</text>
</comment>
<dbReference type="Proteomes" id="UP001224775">
    <property type="component" value="Unassembled WGS sequence"/>
</dbReference>